<organism evidence="2 3">
    <name type="scientific">Umezawaea tangerina</name>
    <dbReference type="NCBI Taxonomy" id="84725"/>
    <lineage>
        <taxon>Bacteria</taxon>
        <taxon>Bacillati</taxon>
        <taxon>Actinomycetota</taxon>
        <taxon>Actinomycetes</taxon>
        <taxon>Pseudonocardiales</taxon>
        <taxon>Pseudonocardiaceae</taxon>
        <taxon>Umezawaea</taxon>
    </lineage>
</organism>
<evidence type="ECO:0000313" key="2">
    <source>
        <dbReference type="EMBL" id="PRY42715.1"/>
    </source>
</evidence>
<dbReference type="RefSeq" id="WP_106188082.1">
    <property type="nucleotide sequence ID" value="NZ_PVTF01000004.1"/>
</dbReference>
<comment type="caution">
    <text evidence="2">The sequence shown here is derived from an EMBL/GenBank/DDBJ whole genome shotgun (WGS) entry which is preliminary data.</text>
</comment>
<gene>
    <name evidence="2" type="ORF">CLV43_104550</name>
</gene>
<evidence type="ECO:0000256" key="1">
    <source>
        <dbReference type="SAM" id="MobiDB-lite"/>
    </source>
</evidence>
<dbReference type="AlphaFoldDB" id="A0A2T0TAP1"/>
<sequence>MTTAWPFLVGRARTAGHRVVVAPDFMLKQGTASSLTRISRGPDTPEGEVVVDLVEGGLLVVSRVFVGDRADYGVDGTGPLRDGSGRAIRLTEGLVVRGDAQLVAAADLARGHEVAAAAFRRFWDGEDDHEVEGSTGFRIGPGAERGGSAPPAGRTSRRLLGGLVALGVVGAGAFGVVRMTGDAPQQAVVTVTRTASAPTSTECAKPTASCLVSPTELVTAAAVVIDAPNAVVGPGADCATDRGTGLRVVWAKSAGSVRLDWSGAADGHVDLTGRPRAELSVRTEGGVDALELVVADTKGHEGVKALPLAAFAGKQTATVDLTGMPNLDLASVRSVGLRWPQGREDGSGMCLAGVAFR</sequence>
<dbReference type="EMBL" id="PVTF01000004">
    <property type="protein sequence ID" value="PRY42715.1"/>
    <property type="molecule type" value="Genomic_DNA"/>
</dbReference>
<dbReference type="OrthoDB" id="3831431at2"/>
<name>A0A2T0TAP1_9PSEU</name>
<reference evidence="2 3" key="1">
    <citation type="submission" date="2018-03" db="EMBL/GenBank/DDBJ databases">
        <title>Genomic Encyclopedia of Archaeal and Bacterial Type Strains, Phase II (KMG-II): from individual species to whole genera.</title>
        <authorList>
            <person name="Goeker M."/>
        </authorList>
    </citation>
    <scope>NUCLEOTIDE SEQUENCE [LARGE SCALE GENOMIC DNA]</scope>
    <source>
        <strain evidence="2 3">DSM 44720</strain>
    </source>
</reference>
<dbReference type="Proteomes" id="UP000239494">
    <property type="component" value="Unassembled WGS sequence"/>
</dbReference>
<keyword evidence="3" id="KW-1185">Reference proteome</keyword>
<protein>
    <submittedName>
        <fullName evidence="2">Uncharacterized protein</fullName>
    </submittedName>
</protein>
<accession>A0A2T0TAP1</accession>
<feature type="region of interest" description="Disordered" evidence="1">
    <location>
        <begin position="131"/>
        <end position="153"/>
    </location>
</feature>
<evidence type="ECO:0000313" key="3">
    <source>
        <dbReference type="Proteomes" id="UP000239494"/>
    </source>
</evidence>
<proteinExistence type="predicted"/>